<name>A0A9W6BR04_9CHLO</name>
<reference evidence="3 4" key="1">
    <citation type="journal article" date="2023" name="Commun. Biol.">
        <title>Reorganization of the ancestral sex-determining regions during the evolution of trioecy in Pleodorina starrii.</title>
        <authorList>
            <person name="Takahashi K."/>
            <person name="Suzuki S."/>
            <person name="Kawai-Toyooka H."/>
            <person name="Yamamoto K."/>
            <person name="Hamaji T."/>
            <person name="Ootsuki R."/>
            <person name="Yamaguchi H."/>
            <person name="Kawachi M."/>
            <person name="Higashiyama T."/>
            <person name="Nozaki H."/>
        </authorList>
    </citation>
    <scope>NUCLEOTIDE SEQUENCE [LARGE SCALE GENOMIC DNA]</scope>
    <source>
        <strain evidence="3 4">NIES-4479</strain>
    </source>
</reference>
<feature type="coiled-coil region" evidence="1">
    <location>
        <begin position="25"/>
        <end position="90"/>
    </location>
</feature>
<evidence type="ECO:0000313" key="4">
    <source>
        <dbReference type="Proteomes" id="UP001165080"/>
    </source>
</evidence>
<dbReference type="AlphaFoldDB" id="A0A9W6BR04"/>
<feature type="compositionally biased region" description="Low complexity" evidence="2">
    <location>
        <begin position="240"/>
        <end position="256"/>
    </location>
</feature>
<evidence type="ECO:0000256" key="2">
    <source>
        <dbReference type="SAM" id="MobiDB-lite"/>
    </source>
</evidence>
<accession>A0A9W6BR04</accession>
<sequence>MPGFNIFLLLLAHRQINVHRLALQRVELLNDNDRVERDNKELQITNLQLEQEARVAKAAKSDEWQVTNLKVALRQQAAQHETKMASIKRRTKALLTAILPGGHGKEGVGLLDAPGSPTADGEEQLEDLWDAPLTLTAASAPDVHARVRDIIGCLYDDAITEEAALDQMLSLTQKLTARAESAAATSRGCSPLPVPRLAADDVASAGGKVDAGTDAQTARPRLVADVATETPAEMSYVGTPRGASAAPSQGPASPRRLTGSAVPMLDLAALVAQAMEEAPLSGRSTASTSVSASGGPSFSSISQFVLAQPEKLQRLILRHAAATNAKSAQVGFGQARAAQSPFGAGLLPSAAAASAAGANDLYGVSGSTSLMDPMAQFSSVGNQSARPSLTTRLLGLGSSNVANRAPSAAAPQGAAGAGNHSVAGAISGVTMSPAKAAKRSGPATVPKFAKLDGPAQAAPPSHPTGPVLSVPGIKLLPGKDNYSSNIDNGSGGTSFKLGVGMFAGGTADLDSDFKELSLGGSSSSALGFLKPGSGGGRP</sequence>
<keyword evidence="4" id="KW-1185">Reference proteome</keyword>
<proteinExistence type="predicted"/>
<comment type="caution">
    <text evidence="3">The sequence shown here is derived from an EMBL/GenBank/DDBJ whole genome shotgun (WGS) entry which is preliminary data.</text>
</comment>
<dbReference type="EMBL" id="BRXU01000016">
    <property type="protein sequence ID" value="GLC56764.1"/>
    <property type="molecule type" value="Genomic_DNA"/>
</dbReference>
<feature type="region of interest" description="Disordered" evidence="2">
    <location>
        <begin position="234"/>
        <end position="257"/>
    </location>
</feature>
<keyword evidence="1" id="KW-0175">Coiled coil</keyword>
<organism evidence="3 4">
    <name type="scientific">Pleodorina starrii</name>
    <dbReference type="NCBI Taxonomy" id="330485"/>
    <lineage>
        <taxon>Eukaryota</taxon>
        <taxon>Viridiplantae</taxon>
        <taxon>Chlorophyta</taxon>
        <taxon>core chlorophytes</taxon>
        <taxon>Chlorophyceae</taxon>
        <taxon>CS clade</taxon>
        <taxon>Chlamydomonadales</taxon>
        <taxon>Volvocaceae</taxon>
        <taxon>Pleodorina</taxon>
    </lineage>
</organism>
<gene>
    <name evidence="3" type="primary">PLEST007333</name>
    <name evidence="3" type="ORF">PLESTB_001143200</name>
</gene>
<dbReference type="Proteomes" id="UP001165080">
    <property type="component" value="Unassembled WGS sequence"/>
</dbReference>
<protein>
    <submittedName>
        <fullName evidence="3">Uncharacterized protein</fullName>
    </submittedName>
</protein>
<evidence type="ECO:0000256" key="1">
    <source>
        <dbReference type="SAM" id="Coils"/>
    </source>
</evidence>
<evidence type="ECO:0000313" key="3">
    <source>
        <dbReference type="EMBL" id="GLC56764.1"/>
    </source>
</evidence>